<dbReference type="GO" id="GO:0000270">
    <property type="term" value="P:peptidoglycan metabolic process"/>
    <property type="evidence" value="ECO:0007669"/>
    <property type="project" value="TreeGrafter"/>
</dbReference>
<keyword evidence="2 4" id="KW-0378">Hydrolase</keyword>
<feature type="signal peptide" evidence="3">
    <location>
        <begin position="1"/>
        <end position="23"/>
    </location>
</feature>
<dbReference type="GO" id="GO:0009002">
    <property type="term" value="F:serine-type D-Ala-D-Ala carboxypeptidase activity"/>
    <property type="evidence" value="ECO:0007669"/>
    <property type="project" value="UniProtKB-EC"/>
</dbReference>
<evidence type="ECO:0000313" key="5">
    <source>
        <dbReference type="Proteomes" id="UP000193963"/>
    </source>
</evidence>
<comment type="similarity">
    <text evidence="1">Belongs to the peptidase S13 family.</text>
</comment>
<dbReference type="EMBL" id="FWFN01000007">
    <property type="protein sequence ID" value="SLN64821.1"/>
    <property type="molecule type" value="Genomic_DNA"/>
</dbReference>
<name>A0A1X6ZXX4_9RHOB</name>
<keyword evidence="4" id="KW-0121">Carboxypeptidase</keyword>
<dbReference type="PANTHER" id="PTHR30023:SF0">
    <property type="entry name" value="PENICILLIN-SENSITIVE CARBOXYPEPTIDASE A"/>
    <property type="match status" value="1"/>
</dbReference>
<dbReference type="PANTHER" id="PTHR30023">
    <property type="entry name" value="D-ALANYL-D-ALANINE CARBOXYPEPTIDASE"/>
    <property type="match status" value="1"/>
</dbReference>
<keyword evidence="4" id="KW-0645">Protease</keyword>
<dbReference type="AlphaFoldDB" id="A0A1X6ZXX4"/>
<proteinExistence type="inferred from homology"/>
<dbReference type="Gene3D" id="3.40.710.10">
    <property type="entry name" value="DD-peptidase/beta-lactamase superfamily"/>
    <property type="match status" value="1"/>
</dbReference>
<reference evidence="4 5" key="1">
    <citation type="submission" date="2017-03" db="EMBL/GenBank/DDBJ databases">
        <authorList>
            <person name="Afonso C.L."/>
            <person name="Miller P.J."/>
            <person name="Scott M.A."/>
            <person name="Spackman E."/>
            <person name="Goraichik I."/>
            <person name="Dimitrov K.M."/>
            <person name="Suarez D.L."/>
            <person name="Swayne D.E."/>
        </authorList>
    </citation>
    <scope>NUCLEOTIDE SEQUENCE [LARGE SCALE GENOMIC DNA]</scope>
    <source>
        <strain evidence="4 5">CECT 7751</strain>
    </source>
</reference>
<dbReference type="EC" id="3.4.16.4" evidence="4"/>
<keyword evidence="5" id="KW-1185">Reference proteome</keyword>
<dbReference type="RefSeq" id="WP_085889342.1">
    <property type="nucleotide sequence ID" value="NZ_FWFN01000007.1"/>
</dbReference>
<organism evidence="4 5">
    <name type="scientific">Pseudooceanicola marinus</name>
    <dbReference type="NCBI Taxonomy" id="396013"/>
    <lineage>
        <taxon>Bacteria</taxon>
        <taxon>Pseudomonadati</taxon>
        <taxon>Pseudomonadota</taxon>
        <taxon>Alphaproteobacteria</taxon>
        <taxon>Rhodobacterales</taxon>
        <taxon>Paracoccaceae</taxon>
        <taxon>Pseudooceanicola</taxon>
    </lineage>
</organism>
<evidence type="ECO:0000256" key="2">
    <source>
        <dbReference type="ARBA" id="ARBA00022801"/>
    </source>
</evidence>
<sequence length="494" mass="52588">MTSLSRRALLGAMLSSFALPLQASAPATSLRPRLRPDGVAEPPTVQDLVDAAGVSGISSLAVARLGSTEPLESVAADAPLPPASVGKTLTALYALAVLGPQHRFATRVLGTGTLANGRLDGDLILVGGGDPGLDTADLADLAGKLKAAGLREVRGRFLYYGGALPEARLIDADQPDHVGYNPGVSALSLNYNRVHFEWKRQADKWAVTMDARTRDYRPDVTIARMQVVDRSAPIYTYADRQGRDDWTVAQGALGNGGARWLPVRRPAAYAAEVFATMARANGIVLDTPEEARSLPATSELARHESRPLVEIAKLMLYYSNNLTAELLGLSASAARGGKPASIRDSAQAMSDWARATHGLRDVAMVDHSGLGDASRFPAADLVRLLADRQVHATLKPLLKDIDVKDDEGRPMSAPGFEVAAKTGTLNFVSGLAGYVVRPDGDDLAFAVVSGDLPRRASLSRAERERPRGGRAWTARARGLQQDCLKRWGALKAQG</sequence>
<dbReference type="Gene3D" id="3.50.80.20">
    <property type="entry name" value="D-Ala-D-Ala carboxypeptidase C, peptidase S13"/>
    <property type="match status" value="1"/>
</dbReference>
<gene>
    <name evidence="4" type="primary">dacC_2</name>
    <name evidence="4" type="ORF">PSM7751_03304</name>
</gene>
<feature type="chain" id="PRO_5013367224" evidence="3">
    <location>
        <begin position="24"/>
        <end position="494"/>
    </location>
</feature>
<evidence type="ECO:0000256" key="3">
    <source>
        <dbReference type="SAM" id="SignalP"/>
    </source>
</evidence>
<keyword evidence="3" id="KW-0732">Signal</keyword>
<dbReference type="InterPro" id="IPR012338">
    <property type="entry name" value="Beta-lactam/transpept-like"/>
</dbReference>
<dbReference type="NCBIfam" id="TIGR00666">
    <property type="entry name" value="PBP4"/>
    <property type="match status" value="1"/>
</dbReference>
<evidence type="ECO:0000313" key="4">
    <source>
        <dbReference type="EMBL" id="SLN64821.1"/>
    </source>
</evidence>
<dbReference type="InterPro" id="IPR000667">
    <property type="entry name" value="Peptidase_S13"/>
</dbReference>
<dbReference type="SUPFAM" id="SSF56601">
    <property type="entry name" value="beta-lactamase/transpeptidase-like"/>
    <property type="match status" value="1"/>
</dbReference>
<dbReference type="PRINTS" id="PR00922">
    <property type="entry name" value="DADACBPTASE3"/>
</dbReference>
<dbReference type="Proteomes" id="UP000193963">
    <property type="component" value="Unassembled WGS sequence"/>
</dbReference>
<protein>
    <submittedName>
        <fullName evidence="4">D-alanyl-D-alanine carboxypeptidase DacC</fullName>
        <ecNumber evidence="4">3.4.16.4</ecNumber>
    </submittedName>
</protein>
<evidence type="ECO:0000256" key="1">
    <source>
        <dbReference type="ARBA" id="ARBA00006096"/>
    </source>
</evidence>
<accession>A0A1X6ZXX4</accession>
<dbReference type="Pfam" id="PF02113">
    <property type="entry name" value="Peptidase_S13"/>
    <property type="match status" value="1"/>
</dbReference>
<dbReference type="GO" id="GO:0006508">
    <property type="term" value="P:proteolysis"/>
    <property type="evidence" value="ECO:0007669"/>
    <property type="project" value="InterPro"/>
</dbReference>